<evidence type="ECO:0000313" key="2">
    <source>
        <dbReference type="EMBL" id="CDR39688.1"/>
    </source>
</evidence>
<gene>
    <name evidence="2" type="ORF">CYFA0S_03e06106g</name>
</gene>
<accession>A0A061AY74</accession>
<organism evidence="2">
    <name type="scientific">Cyberlindnera fabianii</name>
    <name type="common">Yeast</name>
    <name type="synonym">Hansenula fabianii</name>
    <dbReference type="NCBI Taxonomy" id="36022"/>
    <lineage>
        <taxon>Eukaryota</taxon>
        <taxon>Fungi</taxon>
        <taxon>Dikarya</taxon>
        <taxon>Ascomycota</taxon>
        <taxon>Saccharomycotina</taxon>
        <taxon>Saccharomycetes</taxon>
        <taxon>Phaffomycetales</taxon>
        <taxon>Phaffomycetaceae</taxon>
        <taxon>Cyberlindnera</taxon>
    </lineage>
</organism>
<dbReference type="VEuPathDB" id="FungiDB:BON22_5142"/>
<keyword evidence="1" id="KW-0812">Transmembrane</keyword>
<feature type="transmembrane region" description="Helical" evidence="1">
    <location>
        <begin position="269"/>
        <end position="290"/>
    </location>
</feature>
<reference evidence="2" key="1">
    <citation type="journal article" date="2014" name="Genome Announc.">
        <title>Genome sequence of the yeast Cyberlindnera fabianii (Hansenula fabianii).</title>
        <authorList>
            <person name="Freel K.C."/>
            <person name="Sarilar V."/>
            <person name="Neuveglise C."/>
            <person name="Devillers H."/>
            <person name="Friedrich A."/>
            <person name="Schacherer J."/>
        </authorList>
    </citation>
    <scope>NUCLEOTIDE SEQUENCE</scope>
    <source>
        <strain evidence="2">YJS4271</strain>
    </source>
</reference>
<sequence length="511" mass="55139">MALPIWIVNILTGLGSTDLTVYAGFARTLQVLLAIVLIGISGDLIGNNNSSLPSFASEIDSLLGSSNITATLFKAEGSSVNSTSIILSSLKSTSSLGAATGVFTALSHTSFSLIPYAFSRVSNSMLSSTELTSLNGLFSTLSTSEGVYASGVSGAELSSLTMWSASAIYSTAKYGNWDCTDPGKLISQYNSSYTVDYTSLALFNELLSYDGESSIANADNLTTSLLYGMQSVYDLFNDTITLSGANLSLVTSKQELMVRLSQDCIMKKVSISVAWLGVATFVFSSALVAVSANRLSNGTALTATPFTTISNTVNVADNSSQRTSTSSKLRVLSITSDTRHSDLPLTTTSSQHLVTKIHSVAITNIGYELRSRLSNNIHYHFVLTVPSLNQTIPTRVSSSLLNEDVWEAKVLDEVEEGSLMTTHVCPFVVDDICAIFEGYGSGEDWRRIKQIVLYLTVQDKGVRVIYELECDDGRESGKSIVNDIEKQNDSNVKYRLIYSRAILFPQPTRMV</sequence>
<dbReference type="OrthoDB" id="3981277at2759"/>
<feature type="transmembrane region" description="Helical" evidence="1">
    <location>
        <begin position="20"/>
        <end position="40"/>
    </location>
</feature>
<keyword evidence="1" id="KW-1133">Transmembrane helix</keyword>
<keyword evidence="1" id="KW-0472">Membrane</keyword>
<dbReference type="AlphaFoldDB" id="A0A061AY74"/>
<evidence type="ECO:0000256" key="1">
    <source>
        <dbReference type="SAM" id="Phobius"/>
    </source>
</evidence>
<proteinExistence type="predicted"/>
<name>A0A061AY74_CYBFA</name>
<dbReference type="EMBL" id="LK052888">
    <property type="protein sequence ID" value="CDR39688.1"/>
    <property type="molecule type" value="Genomic_DNA"/>
</dbReference>
<protein>
    <submittedName>
        <fullName evidence="2">CYFA0S03e06106g1_1</fullName>
    </submittedName>
</protein>